<protein>
    <submittedName>
        <fullName evidence="1">Uncharacterized protein</fullName>
    </submittedName>
</protein>
<evidence type="ECO:0000313" key="1">
    <source>
        <dbReference type="EMBL" id="EXI67881.1"/>
    </source>
</evidence>
<comment type="caution">
    <text evidence="1">The sequence shown here is derived from an EMBL/GenBank/DDBJ whole genome shotgun (WGS) entry which is preliminary data.</text>
</comment>
<proteinExistence type="predicted"/>
<name>A0A011MZ60_9PROT</name>
<gene>
    <name evidence="1" type="ORF">AW08_01485</name>
</gene>
<keyword evidence="2" id="KW-1185">Reference proteome</keyword>
<evidence type="ECO:0000313" key="2">
    <source>
        <dbReference type="Proteomes" id="UP000020218"/>
    </source>
</evidence>
<organism evidence="1 2">
    <name type="scientific">Candidatus Accumulibacter adjunctus</name>
    <dbReference type="NCBI Taxonomy" id="1454001"/>
    <lineage>
        <taxon>Bacteria</taxon>
        <taxon>Pseudomonadati</taxon>
        <taxon>Pseudomonadota</taxon>
        <taxon>Betaproteobacteria</taxon>
        <taxon>Candidatus Accumulibacter</taxon>
    </lineage>
</organism>
<dbReference type="Proteomes" id="UP000020218">
    <property type="component" value="Unassembled WGS sequence"/>
</dbReference>
<sequence>MLELRQLLGTVGDEVLDHILLAEPVTTMHGIVEVILEAVARLLHARRTTLGGNGVAAHRVDLRHQRDLQRRVRLGNGDCRPQACAAATHDHHVCLVTLHA</sequence>
<dbReference type="AlphaFoldDB" id="A0A011MZ60"/>
<accession>A0A011MZ60</accession>
<reference evidence="1" key="1">
    <citation type="submission" date="2014-02" db="EMBL/GenBank/DDBJ databases">
        <title>Expanding our view of genomic diversity in Candidatus Accumulibacter clades.</title>
        <authorList>
            <person name="Skennerton C.T."/>
            <person name="Barr J.J."/>
            <person name="Slater F.R."/>
            <person name="Bond P.L."/>
            <person name="Tyson G.W."/>
        </authorList>
    </citation>
    <scope>NUCLEOTIDE SEQUENCE [LARGE SCALE GENOMIC DNA]</scope>
</reference>
<dbReference type="EMBL" id="JFAX01000007">
    <property type="protein sequence ID" value="EXI67881.1"/>
    <property type="molecule type" value="Genomic_DNA"/>
</dbReference>